<keyword evidence="3" id="KW-1185">Reference proteome</keyword>
<dbReference type="Gene3D" id="3.40.630.30">
    <property type="match status" value="1"/>
</dbReference>
<dbReference type="Proteomes" id="UP000249619">
    <property type="component" value="Unassembled WGS sequence"/>
</dbReference>
<comment type="caution">
    <text evidence="2">The sequence shown here is derived from an EMBL/GenBank/DDBJ whole genome shotgun (WGS) entry which is preliminary data.</text>
</comment>
<dbReference type="GO" id="GO:0016747">
    <property type="term" value="F:acyltransferase activity, transferring groups other than amino-acyl groups"/>
    <property type="evidence" value="ECO:0007669"/>
    <property type="project" value="InterPro"/>
</dbReference>
<dbReference type="AlphaFoldDB" id="A0A364MZ50"/>
<dbReference type="Pfam" id="PF13302">
    <property type="entry name" value="Acetyltransf_3"/>
    <property type="match status" value="1"/>
</dbReference>
<keyword evidence="2" id="KW-0808">Transferase</keyword>
<evidence type="ECO:0000259" key="1">
    <source>
        <dbReference type="Pfam" id="PF13302"/>
    </source>
</evidence>
<reference evidence="3" key="1">
    <citation type="submission" date="2018-05" db="EMBL/GenBank/DDBJ databases">
        <title>Draft genome sequence of Stemphylium lycopersici strain CIDEFI 213.</title>
        <authorList>
            <person name="Medina R."/>
            <person name="Franco M.E.E."/>
            <person name="Lucentini C.G."/>
            <person name="Saparrat M.C.N."/>
            <person name="Balatti P.A."/>
        </authorList>
    </citation>
    <scope>NUCLEOTIDE SEQUENCE [LARGE SCALE GENOMIC DNA]</scope>
    <source>
        <strain evidence="3">CIDEFI 213</strain>
    </source>
</reference>
<dbReference type="SUPFAM" id="SSF55729">
    <property type="entry name" value="Acyl-CoA N-acyltransferases (Nat)"/>
    <property type="match status" value="1"/>
</dbReference>
<dbReference type="PANTHER" id="PTHR43792:SF1">
    <property type="entry name" value="N-ACETYLTRANSFERASE DOMAIN-CONTAINING PROTEIN"/>
    <property type="match status" value="1"/>
</dbReference>
<dbReference type="InterPro" id="IPR051531">
    <property type="entry name" value="N-acetyltransferase"/>
</dbReference>
<dbReference type="STRING" id="183478.A0A364MZ50"/>
<dbReference type="InterPro" id="IPR000182">
    <property type="entry name" value="GNAT_dom"/>
</dbReference>
<organism evidence="2 3">
    <name type="scientific">Stemphylium lycopersici</name>
    <name type="common">Tomato gray leaf spot disease fungus</name>
    <name type="synonym">Thyrospora lycopersici</name>
    <dbReference type="NCBI Taxonomy" id="183478"/>
    <lineage>
        <taxon>Eukaryota</taxon>
        <taxon>Fungi</taxon>
        <taxon>Dikarya</taxon>
        <taxon>Ascomycota</taxon>
        <taxon>Pezizomycotina</taxon>
        <taxon>Dothideomycetes</taxon>
        <taxon>Pleosporomycetidae</taxon>
        <taxon>Pleosporales</taxon>
        <taxon>Pleosporineae</taxon>
        <taxon>Pleosporaceae</taxon>
        <taxon>Stemphylium</taxon>
    </lineage>
</organism>
<accession>A0A364MZ50</accession>
<dbReference type="PANTHER" id="PTHR43792">
    <property type="entry name" value="GNAT FAMILY, PUTATIVE (AFU_ORTHOLOGUE AFUA_3G00765)-RELATED-RELATED"/>
    <property type="match status" value="1"/>
</dbReference>
<proteinExistence type="predicted"/>
<evidence type="ECO:0000313" key="3">
    <source>
        <dbReference type="Proteomes" id="UP000249619"/>
    </source>
</evidence>
<gene>
    <name evidence="2" type="ORF">DDE83_006552</name>
</gene>
<name>A0A364MZ50_STELY</name>
<sequence>MDKTLFTPKLKLTLIETAEKGSQELEWLHEIRSDEKATCIYGRSKTIEDTEKAMKGALPTTTHDGEAKSYRIVYAIHELLEPSSDPTNQDNNPSQFIGLVILRSIGPKDLPLPSNLFPNSIFKPNCLLMELGYQFLPAAWGKGYATSAVTTVLDACKKEENFWDGYEKIFVRAIVNGENPASQRVMSKSGMQELGVYIWEGEKLWLGGKWRTTDDLYIFGKFVKQ</sequence>
<protein>
    <submittedName>
        <fullName evidence="2">Gnat family acetyltransferase</fullName>
    </submittedName>
</protein>
<dbReference type="InterPro" id="IPR016181">
    <property type="entry name" value="Acyl_CoA_acyltransferase"/>
</dbReference>
<evidence type="ECO:0000313" key="2">
    <source>
        <dbReference type="EMBL" id="RAR07370.1"/>
    </source>
</evidence>
<feature type="domain" description="N-acetyltransferase" evidence="1">
    <location>
        <begin position="24"/>
        <end position="192"/>
    </location>
</feature>
<dbReference type="EMBL" id="QGDH01000102">
    <property type="protein sequence ID" value="RAR07370.1"/>
    <property type="molecule type" value="Genomic_DNA"/>
</dbReference>